<keyword evidence="9" id="KW-0812">Transmembrane</keyword>
<feature type="region of interest" description="Disordered" evidence="8">
    <location>
        <begin position="371"/>
        <end position="426"/>
    </location>
</feature>
<dbReference type="InterPro" id="IPR000719">
    <property type="entry name" value="Prot_kinase_dom"/>
</dbReference>
<evidence type="ECO:0000256" key="7">
    <source>
        <dbReference type="PROSITE-ProRule" id="PRU10141"/>
    </source>
</evidence>
<evidence type="ECO:0000256" key="3">
    <source>
        <dbReference type="ARBA" id="ARBA00022679"/>
    </source>
</evidence>
<dbReference type="InterPro" id="IPR011009">
    <property type="entry name" value="Kinase-like_dom_sf"/>
</dbReference>
<name>A0A7I9V5W7_9ACTN</name>
<sequence length="524" mass="54884">MSNGVCTFVHTGNHSSRLFGMTVAADRSGAALGPYRLLRLLGKGGMGEVYEAHDTVKDRNVALKLLPPHLAGDEQFRARFLRESQTVARLNDPHVIPIHDFGEIDGLLYLDMRIVHGRDLRSLIDEGRIDPERAVSLIAQVAGALDAAHRSGLLHRDVKPENILVDANDFAYLVDFGIAQSAGATRFTATGAAIGSFAYMAPERFGDDAALTPASDVYSLACVLFEAVTGAPPYPSTSYERIISSHLTRPIPPTGTVLDPVIAAGTTKDPAQRIASCGAFADAAKDALAGRHTPTLVAPIPQPAPMQSPYPQPVGYPVPYPTGPQPTRSSGGKTALIAAAVAAVTLLAAGGAFWLLTDGSDDDTATTAAAVTSTGASQTPGELPTVTQTVPGEPEQTQTVQTTATRTTPDAAPARARGDLGLPTPMTVPSCDGRTIVIVYNATTPGQYSQEISSALASNPGAKYLRTDNSCSSMRQAYDDGSAIYAVYYEGSSLADTCATKARIGGAVYARRLDDSTPVGTEIC</sequence>
<evidence type="ECO:0000313" key="11">
    <source>
        <dbReference type="EMBL" id="GEE00825.1"/>
    </source>
</evidence>
<evidence type="ECO:0000256" key="1">
    <source>
        <dbReference type="ARBA" id="ARBA00012513"/>
    </source>
</evidence>
<dbReference type="EMBL" id="BJOV01000003">
    <property type="protein sequence ID" value="GEE00825.1"/>
    <property type="molecule type" value="Genomic_DNA"/>
</dbReference>
<dbReference type="PANTHER" id="PTHR43289">
    <property type="entry name" value="MITOGEN-ACTIVATED PROTEIN KINASE KINASE KINASE 20-RELATED"/>
    <property type="match status" value="1"/>
</dbReference>
<evidence type="ECO:0000256" key="9">
    <source>
        <dbReference type="SAM" id="Phobius"/>
    </source>
</evidence>
<accession>A0A7I9V5W7</accession>
<dbReference type="Proteomes" id="UP000444960">
    <property type="component" value="Unassembled WGS sequence"/>
</dbReference>
<evidence type="ECO:0000259" key="10">
    <source>
        <dbReference type="PROSITE" id="PS50011"/>
    </source>
</evidence>
<dbReference type="AlphaFoldDB" id="A0A7I9V5W7"/>
<evidence type="ECO:0000256" key="2">
    <source>
        <dbReference type="ARBA" id="ARBA00022527"/>
    </source>
</evidence>
<keyword evidence="5" id="KW-0418">Kinase</keyword>
<evidence type="ECO:0000256" key="4">
    <source>
        <dbReference type="ARBA" id="ARBA00022741"/>
    </source>
</evidence>
<comment type="caution">
    <text evidence="11">The sequence shown here is derived from an EMBL/GenBank/DDBJ whole genome shotgun (WGS) entry which is preliminary data.</text>
</comment>
<keyword evidence="9" id="KW-1133">Transmembrane helix</keyword>
<dbReference type="PANTHER" id="PTHR43289:SF6">
    <property type="entry name" value="SERINE_THREONINE-PROTEIN KINASE NEKL-3"/>
    <property type="match status" value="1"/>
</dbReference>
<dbReference type="Gene3D" id="1.10.510.10">
    <property type="entry name" value="Transferase(Phosphotransferase) domain 1"/>
    <property type="match status" value="1"/>
</dbReference>
<dbReference type="Pfam" id="PF00069">
    <property type="entry name" value="Pkinase"/>
    <property type="match status" value="1"/>
</dbReference>
<dbReference type="SUPFAM" id="SSF56112">
    <property type="entry name" value="Protein kinase-like (PK-like)"/>
    <property type="match status" value="1"/>
</dbReference>
<dbReference type="FunFam" id="3.30.200.20:FF:000348">
    <property type="entry name" value="Serine/threonine protein kinase"/>
    <property type="match status" value="1"/>
</dbReference>
<feature type="domain" description="Protein kinase" evidence="10">
    <location>
        <begin position="35"/>
        <end position="296"/>
    </location>
</feature>
<evidence type="ECO:0000313" key="12">
    <source>
        <dbReference type="Proteomes" id="UP000444960"/>
    </source>
</evidence>
<keyword evidence="12" id="KW-1185">Reference proteome</keyword>
<dbReference type="GO" id="GO:0005524">
    <property type="term" value="F:ATP binding"/>
    <property type="evidence" value="ECO:0007669"/>
    <property type="project" value="UniProtKB-UniRule"/>
</dbReference>
<keyword evidence="2" id="KW-0723">Serine/threonine-protein kinase</keyword>
<evidence type="ECO:0000256" key="8">
    <source>
        <dbReference type="SAM" id="MobiDB-lite"/>
    </source>
</evidence>
<dbReference type="PROSITE" id="PS00108">
    <property type="entry name" value="PROTEIN_KINASE_ST"/>
    <property type="match status" value="1"/>
</dbReference>
<proteinExistence type="predicted"/>
<keyword evidence="3" id="KW-0808">Transferase</keyword>
<gene>
    <name evidence="11" type="ORF">nbrc107696_12710</name>
</gene>
<dbReference type="InterPro" id="IPR017441">
    <property type="entry name" value="Protein_kinase_ATP_BS"/>
</dbReference>
<dbReference type="SMART" id="SM00220">
    <property type="entry name" value="S_TKc"/>
    <property type="match status" value="1"/>
</dbReference>
<keyword evidence="6 7" id="KW-0067">ATP-binding</keyword>
<evidence type="ECO:0000256" key="6">
    <source>
        <dbReference type="ARBA" id="ARBA00022840"/>
    </source>
</evidence>
<keyword evidence="9" id="KW-0472">Membrane</keyword>
<organism evidence="11 12">
    <name type="scientific">Gordonia spumicola</name>
    <dbReference type="NCBI Taxonomy" id="589161"/>
    <lineage>
        <taxon>Bacteria</taxon>
        <taxon>Bacillati</taxon>
        <taxon>Actinomycetota</taxon>
        <taxon>Actinomycetes</taxon>
        <taxon>Mycobacteriales</taxon>
        <taxon>Gordoniaceae</taxon>
        <taxon>Gordonia</taxon>
    </lineage>
</organism>
<dbReference type="InterPro" id="IPR008271">
    <property type="entry name" value="Ser/Thr_kinase_AS"/>
</dbReference>
<dbReference type="EC" id="2.7.11.1" evidence="1"/>
<keyword evidence="4 7" id="KW-0547">Nucleotide-binding</keyword>
<dbReference type="GO" id="GO:0004674">
    <property type="term" value="F:protein serine/threonine kinase activity"/>
    <property type="evidence" value="ECO:0007669"/>
    <property type="project" value="UniProtKB-KW"/>
</dbReference>
<reference evidence="12" key="1">
    <citation type="submission" date="2019-06" db="EMBL/GenBank/DDBJ databases">
        <title>Gordonia isolated from sludge of a wastewater treatment plant.</title>
        <authorList>
            <person name="Tamura T."/>
            <person name="Aoyama K."/>
            <person name="Kang Y."/>
            <person name="Saito S."/>
            <person name="Akiyama N."/>
            <person name="Yazawa K."/>
            <person name="Gonoi T."/>
            <person name="Mikami Y."/>
        </authorList>
    </citation>
    <scope>NUCLEOTIDE SEQUENCE [LARGE SCALE GENOMIC DNA]</scope>
    <source>
        <strain evidence="12">NBRC 107696</strain>
    </source>
</reference>
<feature type="transmembrane region" description="Helical" evidence="9">
    <location>
        <begin position="335"/>
        <end position="356"/>
    </location>
</feature>
<feature type="binding site" evidence="7">
    <location>
        <position position="64"/>
    </location>
    <ligand>
        <name>ATP</name>
        <dbReference type="ChEBI" id="CHEBI:30616"/>
    </ligand>
</feature>
<dbReference type="Gene3D" id="3.30.200.20">
    <property type="entry name" value="Phosphorylase Kinase, domain 1"/>
    <property type="match status" value="1"/>
</dbReference>
<protein>
    <recommendedName>
        <fullName evidence="1">non-specific serine/threonine protein kinase</fullName>
        <ecNumber evidence="1">2.7.11.1</ecNumber>
    </recommendedName>
</protein>
<dbReference type="CDD" id="cd14014">
    <property type="entry name" value="STKc_PknB_like"/>
    <property type="match status" value="1"/>
</dbReference>
<dbReference type="PROSITE" id="PS50011">
    <property type="entry name" value="PROTEIN_KINASE_DOM"/>
    <property type="match status" value="1"/>
</dbReference>
<evidence type="ECO:0000256" key="5">
    <source>
        <dbReference type="ARBA" id="ARBA00022777"/>
    </source>
</evidence>
<feature type="compositionally biased region" description="Low complexity" evidence="8">
    <location>
        <begin position="394"/>
        <end position="415"/>
    </location>
</feature>
<dbReference type="PROSITE" id="PS00107">
    <property type="entry name" value="PROTEIN_KINASE_ATP"/>
    <property type="match status" value="1"/>
</dbReference>